<protein>
    <submittedName>
        <fullName evidence="1">TetR/AcrR family transcriptional regulator</fullName>
    </submittedName>
</protein>
<organism evidence="1 2">
    <name type="scientific">Rhodococcus sacchari</name>
    <dbReference type="NCBI Taxonomy" id="2962047"/>
    <lineage>
        <taxon>Bacteria</taxon>
        <taxon>Bacillati</taxon>
        <taxon>Actinomycetota</taxon>
        <taxon>Actinomycetes</taxon>
        <taxon>Mycobacteriales</taxon>
        <taxon>Nocardiaceae</taxon>
        <taxon>Rhodococcus</taxon>
    </lineage>
</organism>
<keyword evidence="2" id="KW-1185">Reference proteome</keyword>
<dbReference type="Proteomes" id="UP001156484">
    <property type="component" value="Chromosome"/>
</dbReference>
<evidence type="ECO:0000313" key="1">
    <source>
        <dbReference type="EMBL" id="UYP20820.1"/>
    </source>
</evidence>
<dbReference type="EMBL" id="CP107551">
    <property type="protein sequence ID" value="UYP20820.1"/>
    <property type="molecule type" value="Genomic_DNA"/>
</dbReference>
<accession>A0ACD4DL76</accession>
<reference evidence="1" key="1">
    <citation type="submission" date="2022-10" db="EMBL/GenBank/DDBJ databases">
        <title>Rhodococcus ferula Z13 complete genome.</title>
        <authorList>
            <person name="Long X."/>
            <person name="Zang M."/>
        </authorList>
    </citation>
    <scope>NUCLEOTIDE SEQUENCE</scope>
    <source>
        <strain evidence="1">Z13</strain>
    </source>
</reference>
<name>A0ACD4DL76_9NOCA</name>
<proteinExistence type="predicted"/>
<gene>
    <name evidence="1" type="ORF">OED52_10030</name>
</gene>
<sequence length="214" mass="23407">MGITPVRSLLVGALVGNSSDIDPTDTAIMEATIRCLSRHGLERTTVADVAAEAGVGRATVFRRFDTKEELLSRAFAWELDRLVRSFHDAIDDIEDPLERAIEWIVEAVRTVRNHPVSRRFVDDGAALPVLHDPQLTTMLLVSVRHELELTATHAGVEFDTETAAEIVSRFFASVWLAPELGTATATDDGVRRIARILLSFLSAPPSPSPSPDAE</sequence>
<evidence type="ECO:0000313" key="2">
    <source>
        <dbReference type="Proteomes" id="UP001156484"/>
    </source>
</evidence>